<organism evidence="1 2">
    <name type="scientific">Nocardioides antri</name>
    <dbReference type="NCBI Taxonomy" id="2607659"/>
    <lineage>
        <taxon>Bacteria</taxon>
        <taxon>Bacillati</taxon>
        <taxon>Actinomycetota</taxon>
        <taxon>Actinomycetes</taxon>
        <taxon>Propionibacteriales</taxon>
        <taxon>Nocardioidaceae</taxon>
        <taxon>Nocardioides</taxon>
    </lineage>
</organism>
<evidence type="ECO:0000313" key="2">
    <source>
        <dbReference type="Proteomes" id="UP000324351"/>
    </source>
</evidence>
<dbReference type="EMBL" id="VUJW01000003">
    <property type="protein sequence ID" value="KAA1427584.1"/>
    <property type="molecule type" value="Genomic_DNA"/>
</dbReference>
<proteinExistence type="predicted"/>
<dbReference type="AlphaFoldDB" id="A0A5B1M495"/>
<dbReference type="RefSeq" id="WP_149749948.1">
    <property type="nucleotide sequence ID" value="NZ_VUJW01000003.1"/>
</dbReference>
<accession>A0A5B1M495</accession>
<keyword evidence="2" id="KW-1185">Reference proteome</keyword>
<dbReference type="Proteomes" id="UP000324351">
    <property type="component" value="Unassembled WGS sequence"/>
</dbReference>
<name>A0A5B1M495_9ACTN</name>
<sequence length="180" mass="19935">MNLRRAPVAVAALAVPVAAWALLPFTVSLGQDVDPALPVDAGLLVPEYGDAGTYALDYRHHDEVTLTVPVHNRGPLPLRITEADLAEEELPLLVQVGDNLPLKVSPWGETDLTLTLRFDNCRYYHERSAETWDQVEVIGSVLGRDFEETVTLGRPIVLHGQVINDCPDRTLRRGDDVRPR</sequence>
<gene>
    <name evidence="1" type="ORF">F0U47_09000</name>
</gene>
<protein>
    <submittedName>
        <fullName evidence="1">Uncharacterized protein</fullName>
    </submittedName>
</protein>
<reference evidence="1 2" key="1">
    <citation type="submission" date="2019-09" db="EMBL/GenBank/DDBJ databases">
        <title>Nocardioides panacisoli sp. nov., isolated from the soil of a ginseng field.</title>
        <authorList>
            <person name="Cho C."/>
        </authorList>
    </citation>
    <scope>NUCLEOTIDE SEQUENCE [LARGE SCALE GENOMIC DNA]</scope>
    <source>
        <strain evidence="1 2">BN140041</strain>
    </source>
</reference>
<reference evidence="1 2" key="2">
    <citation type="submission" date="2019-09" db="EMBL/GenBank/DDBJ databases">
        <authorList>
            <person name="Jin C."/>
        </authorList>
    </citation>
    <scope>NUCLEOTIDE SEQUENCE [LARGE SCALE GENOMIC DNA]</scope>
    <source>
        <strain evidence="1 2">BN140041</strain>
    </source>
</reference>
<comment type="caution">
    <text evidence="1">The sequence shown here is derived from an EMBL/GenBank/DDBJ whole genome shotgun (WGS) entry which is preliminary data.</text>
</comment>
<evidence type="ECO:0000313" key="1">
    <source>
        <dbReference type="EMBL" id="KAA1427584.1"/>
    </source>
</evidence>